<protein>
    <submittedName>
        <fullName evidence="2">Uncharacterized protein</fullName>
    </submittedName>
</protein>
<evidence type="ECO:0000313" key="3">
    <source>
        <dbReference type="Proteomes" id="UP000076420"/>
    </source>
</evidence>
<dbReference type="EnsemblMetazoa" id="BGLB026408-RA">
    <property type="protein sequence ID" value="BGLB026408-PA"/>
    <property type="gene ID" value="BGLB026408"/>
</dbReference>
<organism evidence="2 3">
    <name type="scientific">Biomphalaria glabrata</name>
    <name type="common">Bloodfluke planorb</name>
    <name type="synonym">Freshwater snail</name>
    <dbReference type="NCBI Taxonomy" id="6526"/>
    <lineage>
        <taxon>Eukaryota</taxon>
        <taxon>Metazoa</taxon>
        <taxon>Spiralia</taxon>
        <taxon>Lophotrochozoa</taxon>
        <taxon>Mollusca</taxon>
        <taxon>Gastropoda</taxon>
        <taxon>Heterobranchia</taxon>
        <taxon>Euthyneura</taxon>
        <taxon>Panpulmonata</taxon>
        <taxon>Hygrophila</taxon>
        <taxon>Lymnaeoidea</taxon>
        <taxon>Planorbidae</taxon>
        <taxon>Biomphalaria</taxon>
    </lineage>
</organism>
<dbReference type="VEuPathDB" id="VectorBase:BGLB026408"/>
<evidence type="ECO:0000313" key="2">
    <source>
        <dbReference type="EnsemblMetazoa" id="BGLB026408-PC"/>
    </source>
</evidence>
<dbReference type="AlphaFoldDB" id="A0A2C9L2P0"/>
<dbReference type="OrthoDB" id="6077968at2759"/>
<dbReference type="KEGG" id="bgt:106056205"/>
<reference evidence="2" key="1">
    <citation type="submission" date="2020-05" db="UniProtKB">
        <authorList>
            <consortium name="EnsemblMetazoa"/>
        </authorList>
    </citation>
    <scope>IDENTIFICATION</scope>
    <source>
        <strain evidence="2">BB02</strain>
    </source>
</reference>
<gene>
    <name evidence="2" type="primary">106056205</name>
</gene>
<feature type="compositionally biased region" description="Basic residues" evidence="1">
    <location>
        <begin position="200"/>
        <end position="209"/>
    </location>
</feature>
<evidence type="ECO:0000256" key="1">
    <source>
        <dbReference type="SAM" id="MobiDB-lite"/>
    </source>
</evidence>
<dbReference type="VEuPathDB" id="VectorBase:BGLAX_047869"/>
<feature type="region of interest" description="Disordered" evidence="1">
    <location>
        <begin position="187"/>
        <end position="216"/>
    </location>
</feature>
<dbReference type="RefSeq" id="XP_013068272.2">
    <property type="nucleotide sequence ID" value="XM_013212818.2"/>
</dbReference>
<dbReference type="EnsemblMetazoa" id="BGLB026408-RC">
    <property type="protein sequence ID" value="BGLB026408-PC"/>
    <property type="gene ID" value="BGLB026408"/>
</dbReference>
<proteinExistence type="predicted"/>
<dbReference type="Proteomes" id="UP000076420">
    <property type="component" value="Unassembled WGS sequence"/>
</dbReference>
<sequence>MSKKEIIRKVIQIGTWVEDIISNDFMKNIVTSVAQKQGKKRKLKLSQAGLKLIQSRFLQESKSVSFPLSEIKTVTKIPEAPSCIMFVLEDKVRRFRILAFRCSSEEDATQFTSLFDYIQLDQPRAVELKKEDNGNWTLRERNAHNTGRHMADIFNARSQTNGEVKPNGVVTTHIPVLDRNQNYTISQASPEHAKSDKPRFKYSFKRNKGSKKESHDGVDYKVVKNKGDDYVIETEVSQHPHVSMTSHTTTTLEPEFDVVKETTPIEVHMRHENPYDYSGDPNHIIYGSSTNSSRRSSNILPSKPVIYATHTHSEQPVEVHMRHESPYDYSGDPNHIIYGSSTNSSRRSSNILPSKPVIYATHTHSEQPVVYRANSRTYDTKPRPVTYYADPWATHRRFMGEYGTHLRPVSHHPAGSDHGSVIMRAETDSVSSKMSKRSRAMSKSEYSVKTTVERPIEATYGRRTVVVRRTEPGYMLVPIHRRSYHDVVL</sequence>
<accession>A0A2C9L2P0</accession>
<name>A0A2C9L2P0_BIOGL</name>